<proteinExistence type="predicted"/>
<dbReference type="EMBL" id="BAABFB010000057">
    <property type="protein sequence ID" value="GAA4483907.1"/>
    <property type="molecule type" value="Genomic_DNA"/>
</dbReference>
<evidence type="ECO:0000259" key="1">
    <source>
        <dbReference type="Pfam" id="PF03061"/>
    </source>
</evidence>
<organism evidence="2 3">
    <name type="scientific">Rhodococcus olei</name>
    <dbReference type="NCBI Taxonomy" id="2161675"/>
    <lineage>
        <taxon>Bacteria</taxon>
        <taxon>Bacillati</taxon>
        <taxon>Actinomycetota</taxon>
        <taxon>Actinomycetes</taxon>
        <taxon>Mycobacteriales</taxon>
        <taxon>Nocardiaceae</taxon>
        <taxon>Rhodococcus</taxon>
    </lineage>
</organism>
<reference evidence="3" key="1">
    <citation type="journal article" date="2019" name="Int. J. Syst. Evol. Microbiol.">
        <title>The Global Catalogue of Microorganisms (GCM) 10K type strain sequencing project: providing services to taxonomists for standard genome sequencing and annotation.</title>
        <authorList>
            <consortium name="The Broad Institute Genomics Platform"/>
            <consortium name="The Broad Institute Genome Sequencing Center for Infectious Disease"/>
            <person name="Wu L."/>
            <person name="Ma J."/>
        </authorList>
    </citation>
    <scope>NUCLEOTIDE SEQUENCE [LARGE SCALE GENOMIC DNA]</scope>
    <source>
        <strain evidence="3">JCM 32206</strain>
    </source>
</reference>
<keyword evidence="3" id="KW-1185">Reference proteome</keyword>
<sequence>MSGYRSRGVVTFSETDASGRFHYTAALKWAENAEHEIYRAAGVPIVRFPRRVVNATFERPFVDGDEYVVELHVEKLGNTSITYGWRILSGDEVAVTGSHTVIHLGESARPAPLPEKLRDTLQRIAPASTGVGQPAGSHC</sequence>
<gene>
    <name evidence="2" type="ORF">GCM10023094_36170</name>
</gene>
<dbReference type="Proteomes" id="UP001501183">
    <property type="component" value="Unassembled WGS sequence"/>
</dbReference>
<evidence type="ECO:0000313" key="3">
    <source>
        <dbReference type="Proteomes" id="UP001501183"/>
    </source>
</evidence>
<evidence type="ECO:0000313" key="2">
    <source>
        <dbReference type="EMBL" id="GAA4483907.1"/>
    </source>
</evidence>
<dbReference type="InterPro" id="IPR006683">
    <property type="entry name" value="Thioestr_dom"/>
</dbReference>
<dbReference type="Gene3D" id="3.10.129.10">
    <property type="entry name" value="Hotdog Thioesterase"/>
    <property type="match status" value="1"/>
</dbReference>
<dbReference type="SUPFAM" id="SSF54637">
    <property type="entry name" value="Thioesterase/thiol ester dehydrase-isomerase"/>
    <property type="match status" value="1"/>
</dbReference>
<dbReference type="Pfam" id="PF03061">
    <property type="entry name" value="4HBT"/>
    <property type="match status" value="1"/>
</dbReference>
<feature type="domain" description="Thioesterase" evidence="1">
    <location>
        <begin position="19"/>
        <end position="93"/>
    </location>
</feature>
<dbReference type="CDD" id="cd00586">
    <property type="entry name" value="4HBT"/>
    <property type="match status" value="1"/>
</dbReference>
<comment type="caution">
    <text evidence="2">The sequence shown here is derived from an EMBL/GenBank/DDBJ whole genome shotgun (WGS) entry which is preliminary data.</text>
</comment>
<dbReference type="RefSeq" id="WP_345348059.1">
    <property type="nucleotide sequence ID" value="NZ_BAABFB010000057.1"/>
</dbReference>
<dbReference type="InterPro" id="IPR029069">
    <property type="entry name" value="HotDog_dom_sf"/>
</dbReference>
<accession>A0ABP8PAA2</accession>
<protein>
    <submittedName>
        <fullName evidence="2">Thioesterase family protein</fullName>
    </submittedName>
</protein>
<name>A0ABP8PAA2_9NOCA</name>